<dbReference type="InterPro" id="IPR036188">
    <property type="entry name" value="FAD/NAD-bd_sf"/>
</dbReference>
<evidence type="ECO:0000256" key="3">
    <source>
        <dbReference type="ARBA" id="ARBA00022827"/>
    </source>
</evidence>
<proteinExistence type="inferred from homology"/>
<comment type="catalytic activity">
    <reaction evidence="5">
        <text>(S)-2-hydroxyglutarate + A = 2-oxoglutarate + AH2</text>
        <dbReference type="Rhea" id="RHEA:21252"/>
        <dbReference type="ChEBI" id="CHEBI:13193"/>
        <dbReference type="ChEBI" id="CHEBI:16782"/>
        <dbReference type="ChEBI" id="CHEBI:16810"/>
        <dbReference type="ChEBI" id="CHEBI:17499"/>
        <dbReference type="EC" id="1.1.99.2"/>
    </reaction>
</comment>
<keyword evidence="4" id="KW-0560">Oxidoreductase</keyword>
<feature type="domain" description="FAD dependent oxidoreductase" evidence="9">
    <location>
        <begin position="4"/>
        <end position="402"/>
    </location>
</feature>
<keyword evidence="2" id="KW-0285">Flavoprotein</keyword>
<evidence type="ECO:0000313" key="10">
    <source>
        <dbReference type="EMBL" id="KAL1139618.1"/>
    </source>
</evidence>
<dbReference type="GO" id="GO:0047545">
    <property type="term" value="F:(S)-2-hydroxyglutarate dehydrogenase activity"/>
    <property type="evidence" value="ECO:0007669"/>
    <property type="project" value="UniProtKB-EC"/>
</dbReference>
<gene>
    <name evidence="10" type="ORF">AAG570_006600</name>
</gene>
<dbReference type="SUPFAM" id="SSF51905">
    <property type="entry name" value="FAD/NAD(P)-binding domain"/>
    <property type="match status" value="1"/>
</dbReference>
<dbReference type="Pfam" id="PF01266">
    <property type="entry name" value="DAO"/>
    <property type="match status" value="1"/>
</dbReference>
<comment type="similarity">
    <text evidence="6">Belongs to the L2HGDH family.</text>
</comment>
<dbReference type="Proteomes" id="UP001558652">
    <property type="component" value="Unassembled WGS sequence"/>
</dbReference>
<evidence type="ECO:0000256" key="5">
    <source>
        <dbReference type="ARBA" id="ARBA00036066"/>
    </source>
</evidence>
<keyword evidence="3" id="KW-0274">FAD</keyword>
<dbReference type="AlphaFoldDB" id="A0ABD0ZBI0"/>
<dbReference type="NCBIfam" id="NF008726">
    <property type="entry name" value="PRK11728.1"/>
    <property type="match status" value="1"/>
</dbReference>
<evidence type="ECO:0000256" key="1">
    <source>
        <dbReference type="ARBA" id="ARBA00001974"/>
    </source>
</evidence>
<sequence length="410" mass="45138">GSYDIAVIGGGIVGAATAREIKKRNRGLSCVIIEKELDLAMHQSGHNSGVIHAGIYYKPGSIRAKLCTEGLKLSYKYFDDKKIPYKKIGKLIVATDKNEEKNLLELYKRGNENNVKDLRLIDGEQIKEIEPYCTGVRAIHSPHTGIVDWGSVTKHYGKDFKEMGGDIHYGFEVNKFDIASESVPGKTDILKHPVKSVNAGFVLACCGLYSDKIAVLSGGKAEPAIVPVRGEYLKLIPEKEYLVKGNIYPVPDPRFPFLGVHFTPRMDGSVWLGPNAVVAFKREGYGYFDLSLTELIDTLKYKGFQKLAFKFMSFGVKEFVKSAIIQLQARELQKYIPSITPKDIVRGPSGVRAQALDTSGNLIEDFIFDVGTGKAAKRILHCRNAPSPAATSSLAIANVLADKVLKELQT</sequence>
<organism evidence="10 11">
    <name type="scientific">Ranatra chinensis</name>
    <dbReference type="NCBI Taxonomy" id="642074"/>
    <lineage>
        <taxon>Eukaryota</taxon>
        <taxon>Metazoa</taxon>
        <taxon>Ecdysozoa</taxon>
        <taxon>Arthropoda</taxon>
        <taxon>Hexapoda</taxon>
        <taxon>Insecta</taxon>
        <taxon>Pterygota</taxon>
        <taxon>Neoptera</taxon>
        <taxon>Paraneoptera</taxon>
        <taxon>Hemiptera</taxon>
        <taxon>Heteroptera</taxon>
        <taxon>Panheteroptera</taxon>
        <taxon>Nepomorpha</taxon>
        <taxon>Nepidae</taxon>
        <taxon>Ranatrinae</taxon>
        <taxon>Ranatra</taxon>
    </lineage>
</organism>
<dbReference type="Gene3D" id="3.50.50.60">
    <property type="entry name" value="FAD/NAD(P)-binding domain"/>
    <property type="match status" value="1"/>
</dbReference>
<evidence type="ECO:0000256" key="7">
    <source>
        <dbReference type="ARBA" id="ARBA00038878"/>
    </source>
</evidence>
<reference evidence="10 11" key="1">
    <citation type="submission" date="2024-07" db="EMBL/GenBank/DDBJ databases">
        <title>Chromosome-level genome assembly of the water stick insect Ranatra chinensis (Heteroptera: Nepidae).</title>
        <authorList>
            <person name="Liu X."/>
        </authorList>
    </citation>
    <scope>NUCLEOTIDE SEQUENCE [LARGE SCALE GENOMIC DNA]</scope>
    <source>
        <strain evidence="10">Cailab_2021Rc</strain>
        <tissue evidence="10">Muscle</tissue>
    </source>
</reference>
<accession>A0ABD0ZBI0</accession>
<evidence type="ECO:0000259" key="9">
    <source>
        <dbReference type="Pfam" id="PF01266"/>
    </source>
</evidence>
<comment type="cofactor">
    <cofactor evidence="1">
        <name>FAD</name>
        <dbReference type="ChEBI" id="CHEBI:57692"/>
    </cofactor>
</comment>
<feature type="non-terminal residue" evidence="10">
    <location>
        <position position="1"/>
    </location>
</feature>
<dbReference type="PANTHER" id="PTHR43104:SF2">
    <property type="entry name" value="L-2-HYDROXYGLUTARATE DEHYDROGENASE, MITOCHONDRIAL"/>
    <property type="match status" value="1"/>
</dbReference>
<evidence type="ECO:0000313" key="11">
    <source>
        <dbReference type="Proteomes" id="UP001558652"/>
    </source>
</evidence>
<dbReference type="InterPro" id="IPR006076">
    <property type="entry name" value="FAD-dep_OxRdtase"/>
</dbReference>
<evidence type="ECO:0000256" key="6">
    <source>
        <dbReference type="ARBA" id="ARBA00037941"/>
    </source>
</evidence>
<evidence type="ECO:0000256" key="8">
    <source>
        <dbReference type="ARBA" id="ARBA00041137"/>
    </source>
</evidence>
<dbReference type="PANTHER" id="PTHR43104">
    <property type="entry name" value="L-2-HYDROXYGLUTARATE DEHYDROGENASE, MITOCHONDRIAL"/>
    <property type="match status" value="1"/>
</dbReference>
<protein>
    <recommendedName>
        <fullName evidence="8">L-2-hydroxyglutarate dehydrogenase, mitochondrial</fullName>
        <ecNumber evidence="7">1.1.99.2</ecNumber>
    </recommendedName>
</protein>
<comment type="caution">
    <text evidence="10">The sequence shown here is derived from an EMBL/GenBank/DDBJ whole genome shotgun (WGS) entry which is preliminary data.</text>
</comment>
<evidence type="ECO:0000256" key="4">
    <source>
        <dbReference type="ARBA" id="ARBA00023002"/>
    </source>
</evidence>
<dbReference type="EC" id="1.1.99.2" evidence="7"/>
<evidence type="ECO:0000256" key="2">
    <source>
        <dbReference type="ARBA" id="ARBA00022630"/>
    </source>
</evidence>
<keyword evidence="11" id="KW-1185">Reference proteome</keyword>
<dbReference type="Gene3D" id="3.30.9.10">
    <property type="entry name" value="D-Amino Acid Oxidase, subunit A, domain 2"/>
    <property type="match status" value="1"/>
</dbReference>
<dbReference type="EMBL" id="JBFDAA010000002">
    <property type="protein sequence ID" value="KAL1139618.1"/>
    <property type="molecule type" value="Genomic_DNA"/>
</dbReference>
<name>A0ABD0ZBI0_9HEMI</name>